<evidence type="ECO:0000313" key="2">
    <source>
        <dbReference type="Proteomes" id="UP000798662"/>
    </source>
</evidence>
<protein>
    <submittedName>
        <fullName evidence="1">Uncharacterized protein</fullName>
    </submittedName>
</protein>
<dbReference type="EMBL" id="CM020618">
    <property type="protein sequence ID" value="KAK1862438.1"/>
    <property type="molecule type" value="Genomic_DNA"/>
</dbReference>
<proteinExistence type="predicted"/>
<gene>
    <name evidence="1" type="ORF">I4F81_005012</name>
</gene>
<name>A0ACC3BXU3_PYRYE</name>
<organism evidence="1 2">
    <name type="scientific">Pyropia yezoensis</name>
    <name type="common">Susabi-nori</name>
    <name type="synonym">Porphyra yezoensis</name>
    <dbReference type="NCBI Taxonomy" id="2788"/>
    <lineage>
        <taxon>Eukaryota</taxon>
        <taxon>Rhodophyta</taxon>
        <taxon>Bangiophyceae</taxon>
        <taxon>Bangiales</taxon>
        <taxon>Bangiaceae</taxon>
        <taxon>Pyropia</taxon>
    </lineage>
</organism>
<evidence type="ECO:0000313" key="1">
    <source>
        <dbReference type="EMBL" id="KAK1862438.1"/>
    </source>
</evidence>
<comment type="caution">
    <text evidence="1">The sequence shown here is derived from an EMBL/GenBank/DDBJ whole genome shotgun (WGS) entry which is preliminary data.</text>
</comment>
<dbReference type="Proteomes" id="UP000798662">
    <property type="component" value="Chromosome 1"/>
</dbReference>
<keyword evidence="2" id="KW-1185">Reference proteome</keyword>
<reference evidence="1" key="1">
    <citation type="submission" date="2019-11" db="EMBL/GenBank/DDBJ databases">
        <title>Nori genome reveals adaptations in red seaweeds to the harsh intertidal environment.</title>
        <authorList>
            <person name="Wang D."/>
            <person name="Mao Y."/>
        </authorList>
    </citation>
    <scope>NUCLEOTIDE SEQUENCE</scope>
    <source>
        <tissue evidence="1">Gametophyte</tissue>
    </source>
</reference>
<accession>A0ACC3BXU3</accession>
<sequence length="1433" mass="140142">MSLPPPHPNRPARPARQRPAPRKRPSAARPAVSAGGPAPPQGTGPVTGVAPGDRTASAPDVARSSALPTASSAGAATSAAPAAPPSADTALSGAATPASGSSLASDAAAAAEVARDARFSGILPPVSAELNARRAGALATGNGGGDMPCGDALRLRWLLSSTTQGNVTMSSLAPYLGVSPARLTRWLEGEVSEEIGGAVAGFLDAYVSKARPASAAAVAEAAAARAAAARAAATAAAAAAAAAAKAEAGVEASGARAGVVSTPLASGSRAAPAVHIDPLVAATHQQCVLQAQQLIRKHQQERLHLQRALEQGARQSAAAATLATGDGAAATAGGATPADGNGAASVSSGAAAAVSAERAAYFEAQSAQLTRRQQAEINHMNQLHQQLRASLAAAAAARLRSAGLGHPAAPPTAANGNVPVAAPAPSLSSADAMAGSPAALAAARLVQQATAAARQPVPAAPADGDSRDGANHATSTSAALPSGAPTAVFPFPDLPPFPPPLMSAADFAAHGAKQDMQQRKIGAALNDLAANEQRLRADAAASPAAAVALEPTLARLAAQGAALRQQAAHVFTERTGVMQEQGRRLMLHREYQEAVAKASAAASGGPAHLGGTGDAATLPSLVGSPSASASGPRPFKRPAPVGGTAAKSKVARPNGPPGSSPSAVPRGSPTSSAARSSADGATAGVLSSDRPLAAPSPAKPPAGRPTADSGSSKKKKAKPPAGGSGGSGGGSSGSAKAELLPAMPAATAAAAAAAAAAATAIAAGRAPAPPSGSTASAASDASDDTALTSAASHRQRQLKRKRELEHARRQRKHREQVAAAEESARRAKAAADAAAAATEAQRVASADALAAAGKQRAAAAAAALVADAERLSALAARAAAAQAARAAAVTAGVQAGAGGGARGGVLRGAVAAPARGALTGPALQAGAVPLPLHPAAMRAATIIGTGRAVARKRPRSPPPPVFPGSVAPAYRPVVADPGPLVLPHRSAIHELDLTADRAFHAYVKAGWVGDEASMRAVSVPVPVRLLGPPPSARPGAASAAGRRVVLLETVLQWRVDETTESPETAATRLCAAYGLPLATAAPRLARQIRSCLLRLGVLTLPPPPTVGGAAARAFGGWASASGGGVPPAAGSPGGTRGGATPSAGGGGGGRGPPAVAPSTGRGQPASAPVAGARGRPAFRYGPAGAAEENLRHVHLRLDLTESSGEVRRLDEEFEWDLSAGAYNSPELFAAHLAADLLLSPAQVPRIAAAIRNQLLDHHQVAFLGAAGAGAGGGGRPSAAALANLLGGPAAVSATPPRVSRLPAGTPIVVPGLVPVPTRVPGAAAPADGVGVNPSGGGGVGGGAAAPQPLPFTLPPPPSPPLLCLARLPPIDCVRRALPPAAARSEARDAAARTCFGLLDAVLGVGIDAEVARRAAARAAAETAAVREALPTRR</sequence>